<accession>A0ABM1P5N3</accession>
<evidence type="ECO:0000313" key="3">
    <source>
        <dbReference type="RefSeq" id="XP_017862519.1"/>
    </source>
</evidence>
<feature type="chain" id="PRO_5046100356" evidence="1">
    <location>
        <begin position="21"/>
        <end position="59"/>
    </location>
</feature>
<evidence type="ECO:0000256" key="1">
    <source>
        <dbReference type="SAM" id="SignalP"/>
    </source>
</evidence>
<organism evidence="2 3">
    <name type="scientific">Drosophila arizonae</name>
    <name type="common">Fruit fly</name>
    <dbReference type="NCBI Taxonomy" id="7263"/>
    <lineage>
        <taxon>Eukaryota</taxon>
        <taxon>Metazoa</taxon>
        <taxon>Ecdysozoa</taxon>
        <taxon>Arthropoda</taxon>
        <taxon>Hexapoda</taxon>
        <taxon>Insecta</taxon>
        <taxon>Pterygota</taxon>
        <taxon>Neoptera</taxon>
        <taxon>Endopterygota</taxon>
        <taxon>Diptera</taxon>
        <taxon>Brachycera</taxon>
        <taxon>Muscomorpha</taxon>
        <taxon>Ephydroidea</taxon>
        <taxon>Drosophilidae</taxon>
        <taxon>Drosophila</taxon>
    </lineage>
</organism>
<dbReference type="GeneID" id="108613514"/>
<sequence>MARAALCMVVACILLQCVYSAKFDSENRRLIVDINDKKTTNQQYYSSNFDTISAPKSRL</sequence>
<feature type="signal peptide" evidence="1">
    <location>
        <begin position="1"/>
        <end position="20"/>
    </location>
</feature>
<proteinExistence type="predicted"/>
<reference evidence="3" key="3">
    <citation type="submission" date="2025-08" db="UniProtKB">
        <authorList>
            <consortium name="RefSeq"/>
        </authorList>
    </citation>
    <scope>IDENTIFICATION</scope>
    <source>
        <tissue evidence="3">Whole organism</tissue>
    </source>
</reference>
<protein>
    <submittedName>
        <fullName evidence="3">Uncharacterized protein LOC108613514 isoform X1</fullName>
    </submittedName>
</protein>
<reference evidence="2" key="2">
    <citation type="journal article" date="2016" name="G3 (Bethesda)">
        <title>Genome Evolution in Three Species of Cactophilic Drosophila.</title>
        <authorList>
            <person name="Sanchez-Flores A."/>
            <person name="Penazola F."/>
            <person name="Carpinteyro-Ponce J."/>
            <person name="Nazario-Yepiz N."/>
            <person name="Abreu-Goodger C."/>
            <person name="Machado C.A."/>
            <person name="Markow T.A."/>
        </authorList>
    </citation>
    <scope>NUCLEOTIDE SEQUENCE [LARGE SCALE GENOMIC DNA]</scope>
</reference>
<evidence type="ECO:0000313" key="2">
    <source>
        <dbReference type="Proteomes" id="UP000694904"/>
    </source>
</evidence>
<dbReference type="Proteomes" id="UP000694904">
    <property type="component" value="Chromosome 4"/>
</dbReference>
<keyword evidence="2" id="KW-1185">Reference proteome</keyword>
<name>A0ABM1P5N3_DROAR</name>
<gene>
    <name evidence="3" type="primary">LOC108613514</name>
</gene>
<dbReference type="RefSeq" id="XP_017862519.1">
    <property type="nucleotide sequence ID" value="XM_018007030.1"/>
</dbReference>
<keyword evidence="1" id="KW-0732">Signal</keyword>
<reference evidence="2" key="1">
    <citation type="journal article" date="1997" name="Nucleic Acids Res.">
        <title>tRNAscan-SE: a program for improved detection of transfer RNA genes in genomic sequence.</title>
        <authorList>
            <person name="Lowe T.M."/>
            <person name="Eddy S.R."/>
        </authorList>
    </citation>
    <scope>NUCLEOTIDE SEQUENCE [LARGE SCALE GENOMIC DNA]</scope>
</reference>